<name>A0A835RPI0_VANPL</name>
<comment type="caution">
    <text evidence="1">The sequence shown here is derived from an EMBL/GenBank/DDBJ whole genome shotgun (WGS) entry which is preliminary data.</text>
</comment>
<accession>A0A835RPI0</accession>
<keyword evidence="2" id="KW-1185">Reference proteome</keyword>
<gene>
    <name evidence="1" type="ORF">HPP92_000612</name>
</gene>
<proteinExistence type="predicted"/>
<dbReference type="AlphaFoldDB" id="A0A835RPI0"/>
<evidence type="ECO:0000313" key="2">
    <source>
        <dbReference type="Proteomes" id="UP000636800"/>
    </source>
</evidence>
<dbReference type="EMBL" id="JADCNL010000001">
    <property type="protein sequence ID" value="KAG0495921.1"/>
    <property type="molecule type" value="Genomic_DNA"/>
</dbReference>
<protein>
    <submittedName>
        <fullName evidence="1">Uncharacterized protein</fullName>
    </submittedName>
</protein>
<evidence type="ECO:0000313" key="1">
    <source>
        <dbReference type="EMBL" id="KAG0495921.1"/>
    </source>
</evidence>
<dbReference type="OrthoDB" id="644067at2759"/>
<reference evidence="1 2" key="1">
    <citation type="journal article" date="2020" name="Nat. Food">
        <title>A phased Vanilla planifolia genome enables genetic improvement of flavour and production.</title>
        <authorList>
            <person name="Hasing T."/>
            <person name="Tang H."/>
            <person name="Brym M."/>
            <person name="Khazi F."/>
            <person name="Huang T."/>
            <person name="Chambers A.H."/>
        </authorList>
    </citation>
    <scope>NUCLEOTIDE SEQUENCE [LARGE SCALE GENOMIC DNA]</scope>
    <source>
        <tissue evidence="1">Leaf</tissue>
    </source>
</reference>
<organism evidence="1 2">
    <name type="scientific">Vanilla planifolia</name>
    <name type="common">Vanilla</name>
    <dbReference type="NCBI Taxonomy" id="51239"/>
    <lineage>
        <taxon>Eukaryota</taxon>
        <taxon>Viridiplantae</taxon>
        <taxon>Streptophyta</taxon>
        <taxon>Embryophyta</taxon>
        <taxon>Tracheophyta</taxon>
        <taxon>Spermatophyta</taxon>
        <taxon>Magnoliopsida</taxon>
        <taxon>Liliopsida</taxon>
        <taxon>Asparagales</taxon>
        <taxon>Orchidaceae</taxon>
        <taxon>Vanilloideae</taxon>
        <taxon>Vanilleae</taxon>
        <taxon>Vanilla</taxon>
    </lineage>
</organism>
<dbReference type="Proteomes" id="UP000636800">
    <property type="component" value="Chromosome 1"/>
</dbReference>
<sequence length="93" mass="10717">MHLIPYVGDPYIVYLGRVAVILTNERYGYPILEFVEVLRGKWWIQHGLHVKMYTLVILATISTGYEMTIEASISANADRKTFVSQTYPWHSSP</sequence>